<evidence type="ECO:0000313" key="6">
    <source>
        <dbReference type="Proteomes" id="UP000626092"/>
    </source>
</evidence>
<dbReference type="InterPro" id="IPR051831">
    <property type="entry name" value="Bromodomain_contain_prot"/>
</dbReference>
<evidence type="ECO:0000256" key="3">
    <source>
        <dbReference type="SAM" id="MobiDB-lite"/>
    </source>
</evidence>
<dbReference type="OrthoDB" id="21449at2759"/>
<comment type="caution">
    <text evidence="5">The sequence shown here is derived from an EMBL/GenBank/DDBJ whole genome shotgun (WGS) entry which is preliminary data.</text>
</comment>
<dbReference type="InterPro" id="IPR036427">
    <property type="entry name" value="Bromodomain-like_sf"/>
</dbReference>
<evidence type="ECO:0000259" key="4">
    <source>
        <dbReference type="PROSITE" id="PS50014"/>
    </source>
</evidence>
<keyword evidence="1 2" id="KW-0103">Bromodomain</keyword>
<protein>
    <recommendedName>
        <fullName evidence="4">Bromo domain-containing protein</fullName>
    </recommendedName>
</protein>
<dbReference type="InterPro" id="IPR018359">
    <property type="entry name" value="Bromodomain_CS"/>
</dbReference>
<organism evidence="5 6">
    <name type="scientific">Rhododendron simsii</name>
    <name type="common">Sims's rhododendron</name>
    <dbReference type="NCBI Taxonomy" id="118357"/>
    <lineage>
        <taxon>Eukaryota</taxon>
        <taxon>Viridiplantae</taxon>
        <taxon>Streptophyta</taxon>
        <taxon>Embryophyta</taxon>
        <taxon>Tracheophyta</taxon>
        <taxon>Spermatophyta</taxon>
        <taxon>Magnoliopsida</taxon>
        <taxon>eudicotyledons</taxon>
        <taxon>Gunneridae</taxon>
        <taxon>Pentapetalae</taxon>
        <taxon>asterids</taxon>
        <taxon>Ericales</taxon>
        <taxon>Ericaceae</taxon>
        <taxon>Ericoideae</taxon>
        <taxon>Rhodoreae</taxon>
        <taxon>Rhododendron</taxon>
    </lineage>
</organism>
<dbReference type="SUPFAM" id="SSF47370">
    <property type="entry name" value="Bromodomain"/>
    <property type="match status" value="1"/>
</dbReference>
<feature type="region of interest" description="Disordered" evidence="3">
    <location>
        <begin position="610"/>
        <end position="633"/>
    </location>
</feature>
<dbReference type="AlphaFoldDB" id="A0A834GL43"/>
<feature type="compositionally biased region" description="Polar residues" evidence="3">
    <location>
        <begin position="449"/>
        <end position="469"/>
    </location>
</feature>
<evidence type="ECO:0000256" key="2">
    <source>
        <dbReference type="PROSITE-ProRule" id="PRU00035"/>
    </source>
</evidence>
<feature type="region of interest" description="Disordered" evidence="3">
    <location>
        <begin position="246"/>
        <end position="311"/>
    </location>
</feature>
<feature type="compositionally biased region" description="Low complexity" evidence="3">
    <location>
        <begin position="1"/>
        <end position="10"/>
    </location>
</feature>
<gene>
    <name evidence="5" type="ORF">RHSIM_Rhsim07G0256700</name>
</gene>
<dbReference type="Pfam" id="PF00439">
    <property type="entry name" value="Bromodomain"/>
    <property type="match status" value="1"/>
</dbReference>
<dbReference type="PRINTS" id="PR00503">
    <property type="entry name" value="BROMODOMAIN"/>
</dbReference>
<feature type="region of interest" description="Disordered" evidence="3">
    <location>
        <begin position="449"/>
        <end position="478"/>
    </location>
</feature>
<dbReference type="Proteomes" id="UP000626092">
    <property type="component" value="Unassembled WGS sequence"/>
</dbReference>
<feature type="compositionally biased region" description="Low complexity" evidence="3">
    <location>
        <begin position="90"/>
        <end position="103"/>
    </location>
</feature>
<keyword evidence="6" id="KW-1185">Reference proteome</keyword>
<dbReference type="PANTHER" id="PTHR22881">
    <property type="entry name" value="BROMODOMAIN CONTAINING PROTEIN"/>
    <property type="match status" value="1"/>
</dbReference>
<reference evidence="5" key="1">
    <citation type="submission" date="2019-11" db="EMBL/GenBank/DDBJ databases">
        <authorList>
            <person name="Liu Y."/>
            <person name="Hou J."/>
            <person name="Li T.-Q."/>
            <person name="Guan C.-H."/>
            <person name="Wu X."/>
            <person name="Wu H.-Z."/>
            <person name="Ling F."/>
            <person name="Zhang R."/>
            <person name="Shi X.-G."/>
            <person name="Ren J.-P."/>
            <person name="Chen E.-F."/>
            <person name="Sun J.-M."/>
        </authorList>
    </citation>
    <scope>NUCLEOTIDE SEQUENCE</scope>
    <source>
        <strain evidence="5">Adult_tree_wgs_1</strain>
        <tissue evidence="5">Leaves</tissue>
    </source>
</reference>
<feature type="compositionally biased region" description="Basic and acidic residues" evidence="3">
    <location>
        <begin position="26"/>
        <end position="43"/>
    </location>
</feature>
<dbReference type="PROSITE" id="PS50014">
    <property type="entry name" value="BROMODOMAIN_2"/>
    <property type="match status" value="1"/>
</dbReference>
<feature type="compositionally biased region" description="Polar residues" evidence="3">
    <location>
        <begin position="610"/>
        <end position="626"/>
    </location>
</feature>
<dbReference type="PROSITE" id="PS00633">
    <property type="entry name" value="BROMODOMAIN_1"/>
    <property type="match status" value="1"/>
</dbReference>
<dbReference type="EMBL" id="WJXA01000007">
    <property type="protein sequence ID" value="KAF7137632.1"/>
    <property type="molecule type" value="Genomic_DNA"/>
</dbReference>
<name>A0A834GL43_RHOSS</name>
<feature type="domain" description="Bromo" evidence="4">
    <location>
        <begin position="159"/>
        <end position="229"/>
    </location>
</feature>
<dbReference type="SMART" id="SM00297">
    <property type="entry name" value="BROMO"/>
    <property type="match status" value="1"/>
</dbReference>
<dbReference type="Gene3D" id="1.20.920.10">
    <property type="entry name" value="Bromodomain-like"/>
    <property type="match status" value="1"/>
</dbReference>
<dbReference type="InterPro" id="IPR001487">
    <property type="entry name" value="Bromodomain"/>
</dbReference>
<feature type="region of interest" description="Disordered" evidence="3">
    <location>
        <begin position="1"/>
        <end position="111"/>
    </location>
</feature>
<proteinExistence type="predicted"/>
<sequence length="633" mass="69865">MGKGAAAAAAETKKRKKKGRPSLLDLQKRNLKQQEEQQKEKHPITPNPNSNRRSTRHNPASDLKPGNNDDDDDDERKEKKVKPLVRLPPSVSLNSASEASDSNADGDKPEINHFTHRSAHQLEKVQKAMDTLHGPTLDSGPTTPLPDKTLLVFILDRLQKKDTYGVFSEPVDPDELPDYHEIIDHPMDFQTVRKKLDEDRYSNLEEFEADVFLICSNAMEYNASDTVYFRQARTIQEVAKRDFQNLRQVNDDGEPQPRIVRRGRPPGKNPKSSFGSPPIERVGPESTSDATLATGGDNGAGSNSYNFRRGPISSRFQSNDALFRTSNQYRNNETCIDWSIDWNSEFPASVLKAEAKHAKKQFSSDENRRATYKKLHPSAFGHESSVLATLSGDVKQLMKVGLHAEHGYARSLSRFAANLGPAVWKIASMKIRSALPAGVEFGPGWVGVNDTSPRSPSGSLEQKSSNKSSLSRKEDMVESIRAQNSDIDSSILRSGVGGINHGPSFQTLQKHMLNPDRNGFNGVLHYDHKLQMASAPSQMLGVVNHIISEPKLPGSSSNAHVVNISDPSTAPDLQTRPEVGLSGLQPWQGLPAHGRQYSIPVPPDLNVRFQAQGSPNSSFRIGSPQQPDLALQL</sequence>
<evidence type="ECO:0000256" key="1">
    <source>
        <dbReference type="ARBA" id="ARBA00023117"/>
    </source>
</evidence>
<dbReference type="PANTHER" id="PTHR22881:SF11">
    <property type="entry name" value="BROMODOMAIN-CONTAINING PROTEIN DDB_G0270170-LIKE ISOFORM X1"/>
    <property type="match status" value="1"/>
</dbReference>
<evidence type="ECO:0000313" key="5">
    <source>
        <dbReference type="EMBL" id="KAF7137632.1"/>
    </source>
</evidence>
<accession>A0A834GL43</accession>